<dbReference type="PRINTS" id="PR01469">
    <property type="entry name" value="CARBMTKINASE"/>
</dbReference>
<dbReference type="GO" id="GO:0019546">
    <property type="term" value="P:L-arginine deiminase pathway"/>
    <property type="evidence" value="ECO:0007669"/>
    <property type="project" value="TreeGrafter"/>
</dbReference>
<dbReference type="SUPFAM" id="SSF53633">
    <property type="entry name" value="Carbamate kinase-like"/>
    <property type="match status" value="1"/>
</dbReference>
<comment type="similarity">
    <text evidence="1 5">Belongs to the carbamate kinase family.</text>
</comment>
<evidence type="ECO:0000259" key="6">
    <source>
        <dbReference type="Pfam" id="PF00696"/>
    </source>
</evidence>
<feature type="domain" description="Aspartate/glutamate/uridylate kinase" evidence="6">
    <location>
        <begin position="3"/>
        <end position="280"/>
    </location>
</feature>
<protein>
    <recommendedName>
        <fullName evidence="4 5">Carbamate kinase</fullName>
    </recommendedName>
</protein>
<dbReference type="GeneID" id="78381029"/>
<name>A0A085GPM3_EWIA3</name>
<evidence type="ECO:0000256" key="3">
    <source>
        <dbReference type="ARBA" id="ARBA00022777"/>
    </source>
</evidence>
<dbReference type="OrthoDB" id="9766717at2"/>
<keyword evidence="2 5" id="KW-0808">Transferase</keyword>
<dbReference type="GO" id="GO:0008804">
    <property type="term" value="F:carbamate kinase activity"/>
    <property type="evidence" value="ECO:0007669"/>
    <property type="project" value="UniProtKB-UniRule"/>
</dbReference>
<dbReference type="InterPro" id="IPR001048">
    <property type="entry name" value="Asp/Glu/Uridylate_kinase"/>
</dbReference>
<dbReference type="NCBIfam" id="TIGR00746">
    <property type="entry name" value="arcC"/>
    <property type="match status" value="1"/>
</dbReference>
<dbReference type="EMBL" id="JMPJ01000017">
    <property type="protein sequence ID" value="KFC85668.1"/>
    <property type="molecule type" value="Genomic_DNA"/>
</dbReference>
<comment type="caution">
    <text evidence="7">The sequence shown here is derived from an EMBL/GenBank/DDBJ whole genome shotgun (WGS) entry which is preliminary data.</text>
</comment>
<reference evidence="7 8" key="1">
    <citation type="submission" date="2014-05" db="EMBL/GenBank/DDBJ databases">
        <title>ATOL: Assembling a taxonomically balanced genome-scale reconstruction of the evolutionary history of the Enterobacteriaceae.</title>
        <authorList>
            <person name="Plunkett G.III."/>
            <person name="Neeno-Eckwall E.C."/>
            <person name="Glasner J.D."/>
            <person name="Perna N.T."/>
        </authorList>
    </citation>
    <scope>NUCLEOTIDE SEQUENCE [LARGE SCALE GENOMIC DNA]</scope>
    <source>
        <strain evidence="7 8">ATCC 33852</strain>
    </source>
</reference>
<dbReference type="RefSeq" id="WP_034786837.1">
    <property type="nucleotide sequence ID" value="NZ_JMPJ01000017.1"/>
</dbReference>
<evidence type="ECO:0000256" key="2">
    <source>
        <dbReference type="ARBA" id="ARBA00022679"/>
    </source>
</evidence>
<evidence type="ECO:0000313" key="8">
    <source>
        <dbReference type="Proteomes" id="UP000028640"/>
    </source>
</evidence>
<dbReference type="CDD" id="cd04235">
    <property type="entry name" value="AAK_CK"/>
    <property type="match status" value="1"/>
</dbReference>
<dbReference type="PANTHER" id="PTHR30409">
    <property type="entry name" value="CARBAMATE KINASE"/>
    <property type="match status" value="1"/>
</dbReference>
<dbReference type="eggNOG" id="COG0549">
    <property type="taxonomic scope" value="Bacteria"/>
</dbReference>
<dbReference type="InterPro" id="IPR036393">
    <property type="entry name" value="AceGlu_kinase-like_sf"/>
</dbReference>
<dbReference type="Gene3D" id="3.40.1160.10">
    <property type="entry name" value="Acetylglutamate kinase-like"/>
    <property type="match status" value="1"/>
</dbReference>
<keyword evidence="3 5" id="KW-0418">Kinase</keyword>
<proteinExistence type="inferred from homology"/>
<dbReference type="Pfam" id="PF00696">
    <property type="entry name" value="AA_kinase"/>
    <property type="match status" value="1"/>
</dbReference>
<dbReference type="PIRSF" id="PIRSF000723">
    <property type="entry name" value="Carbamate_kin"/>
    <property type="match status" value="1"/>
</dbReference>
<organism evidence="7 8">
    <name type="scientific">Ewingella americana (strain ATCC 33852 / DSM 4580 / CCUG 14506 / JCM 5911 / LMG 7869 / NCTC 12157 / CDC 1468-78)</name>
    <dbReference type="NCBI Taxonomy" id="910964"/>
    <lineage>
        <taxon>Bacteria</taxon>
        <taxon>Pseudomonadati</taxon>
        <taxon>Pseudomonadota</taxon>
        <taxon>Gammaproteobacteria</taxon>
        <taxon>Enterobacterales</taxon>
        <taxon>Yersiniaceae</taxon>
        <taxon>Ewingella</taxon>
    </lineage>
</organism>
<accession>A0A085GPM3</accession>
<evidence type="ECO:0000256" key="1">
    <source>
        <dbReference type="ARBA" id="ARBA00011066"/>
    </source>
</evidence>
<dbReference type="FunFam" id="3.40.1160.10:FF:000007">
    <property type="entry name" value="Carbamate kinase"/>
    <property type="match status" value="1"/>
</dbReference>
<dbReference type="PANTHER" id="PTHR30409:SF1">
    <property type="entry name" value="CARBAMATE KINASE-RELATED"/>
    <property type="match status" value="1"/>
</dbReference>
<dbReference type="AlphaFoldDB" id="A0A085GPM3"/>
<evidence type="ECO:0000256" key="5">
    <source>
        <dbReference type="PIRNR" id="PIRNR000723"/>
    </source>
</evidence>
<keyword evidence="8" id="KW-1185">Reference proteome</keyword>
<dbReference type="GO" id="GO:0005829">
    <property type="term" value="C:cytosol"/>
    <property type="evidence" value="ECO:0007669"/>
    <property type="project" value="TreeGrafter"/>
</dbReference>
<dbReference type="NCBIfam" id="NF006926">
    <property type="entry name" value="PRK09411.1"/>
    <property type="match status" value="1"/>
</dbReference>
<evidence type="ECO:0000256" key="4">
    <source>
        <dbReference type="NCBIfam" id="TIGR00746"/>
    </source>
</evidence>
<dbReference type="STRING" id="910964.GEAM_0140"/>
<dbReference type="NCBIfam" id="NF009008">
    <property type="entry name" value="PRK12354.1"/>
    <property type="match status" value="1"/>
</dbReference>
<gene>
    <name evidence="7" type="primary">ybcF</name>
    <name evidence="7" type="ORF">GEAM_0140</name>
</gene>
<dbReference type="InterPro" id="IPR003964">
    <property type="entry name" value="Carb_kinase"/>
</dbReference>
<dbReference type="Proteomes" id="UP000028640">
    <property type="component" value="Unassembled WGS sequence"/>
</dbReference>
<evidence type="ECO:0000313" key="7">
    <source>
        <dbReference type="EMBL" id="KFC85668.1"/>
    </source>
</evidence>
<sequence length="302" mass="32154">METLVIALGGNALLQRGAVLSAENQYKSIALIADAIGELAKKYRIAIVHGNGPQVGLLALQNLNYRDVPPYPLDILVAETQGMIGYMLAQKLSASHPEQAVSTLMTRILVDGDDQAFQQPTKFIGPVYAPKEESHLRQQYGWTMKMDGEHLRRVVPSPEPKQILDIEAVHALLAKNQVVICSGGGGIPMVATEQGLQGVEAVIDKDLAAALLAEALDADHLVILTDADAVYTGWGTPSQQAIRSATPQQLAPLAVPDGSMGPKIMAVSRFVERSGKEAHIGALKDIDAVLNGSAGTLIHPAR</sequence>